<organism evidence="2">
    <name type="scientific">virus sp. ctDJ83</name>
    <dbReference type="NCBI Taxonomy" id="2827625"/>
    <lineage>
        <taxon>Viruses</taxon>
    </lineage>
</organism>
<feature type="region of interest" description="Disordered" evidence="1">
    <location>
        <begin position="1"/>
        <end position="28"/>
    </location>
</feature>
<protein>
    <submittedName>
        <fullName evidence="2">Uncharacterized protein</fullName>
    </submittedName>
</protein>
<evidence type="ECO:0000256" key="1">
    <source>
        <dbReference type="SAM" id="MobiDB-lite"/>
    </source>
</evidence>
<feature type="compositionally biased region" description="Basic and acidic residues" evidence="1">
    <location>
        <begin position="1"/>
        <end position="12"/>
    </location>
</feature>
<name>A0A8S5RJ19_9VIRU</name>
<proteinExistence type="predicted"/>
<reference evidence="2" key="1">
    <citation type="journal article" date="2021" name="Proc. Natl. Acad. Sci. U.S.A.">
        <title>A Catalog of Tens of Thousands of Viruses from Human Metagenomes Reveals Hidden Associations with Chronic Diseases.</title>
        <authorList>
            <person name="Tisza M.J."/>
            <person name="Buck C.B."/>
        </authorList>
    </citation>
    <scope>NUCLEOTIDE SEQUENCE</scope>
    <source>
        <strain evidence="2">CtDJ83</strain>
    </source>
</reference>
<sequence>MPTQGVRKEGAGRKARCSDSPPLGRKAGKCIRGSGEPLVLVTGRPTGYCLELSYTIPPKPYGQLEEQPRMGKGALWLRSSLLSLLSYSFYYSLL</sequence>
<accession>A0A8S5RJ19</accession>
<evidence type="ECO:0000313" key="2">
    <source>
        <dbReference type="EMBL" id="DAE31384.1"/>
    </source>
</evidence>
<dbReference type="EMBL" id="BK059107">
    <property type="protein sequence ID" value="DAE31384.1"/>
    <property type="molecule type" value="Genomic_DNA"/>
</dbReference>